<feature type="region of interest" description="Disordered" evidence="1">
    <location>
        <begin position="1"/>
        <end position="81"/>
    </location>
</feature>
<protein>
    <submittedName>
        <fullName evidence="2">Uncharacterized protein</fullName>
    </submittedName>
</protein>
<feature type="region of interest" description="Disordered" evidence="1">
    <location>
        <begin position="130"/>
        <end position="186"/>
    </location>
</feature>
<feature type="compositionally biased region" description="Basic residues" evidence="1">
    <location>
        <begin position="160"/>
        <end position="174"/>
    </location>
</feature>
<reference evidence="2" key="1">
    <citation type="submission" date="2021-03" db="EMBL/GenBank/DDBJ databases">
        <title>Draft genome sequence of rust myrtle Austropuccinia psidii MF-1, a brazilian biotype.</title>
        <authorList>
            <person name="Quecine M.C."/>
            <person name="Pachon D.M.R."/>
            <person name="Bonatelli M.L."/>
            <person name="Correr F.H."/>
            <person name="Franceschini L.M."/>
            <person name="Leite T.F."/>
            <person name="Margarido G.R.A."/>
            <person name="Almeida C.A."/>
            <person name="Ferrarezi J.A."/>
            <person name="Labate C.A."/>
        </authorList>
    </citation>
    <scope>NUCLEOTIDE SEQUENCE</scope>
    <source>
        <strain evidence="2">MF-1</strain>
    </source>
</reference>
<name>A0A9Q3Q8U5_9BASI</name>
<comment type="caution">
    <text evidence="2">The sequence shown here is derived from an EMBL/GenBank/DDBJ whole genome shotgun (WGS) entry which is preliminary data.</text>
</comment>
<accession>A0A9Q3Q8U5</accession>
<dbReference type="AlphaFoldDB" id="A0A9Q3Q8U5"/>
<evidence type="ECO:0000313" key="2">
    <source>
        <dbReference type="EMBL" id="MBW0589728.1"/>
    </source>
</evidence>
<sequence length="205" mass="23222">MPSNRSGASYNPSSSSQKGNRLYYGRSQPGKEGKGSVDDFQTTKIGHSDSYNTILPSQRAETTTRSLSGHIQSQPQSLKQCPAVQGVPDPCRSVEKLHDFLPDCEKIPWQLQYLQIAQWMASIDGAEKHDALDTRMEEKQPSTTQASTKNSPSRQQQQFQRKKKQPKALNKGKGKAPATKPYSQGYRFQKFNRMPWKMCSRWPEQ</sequence>
<keyword evidence="3" id="KW-1185">Reference proteome</keyword>
<feature type="compositionally biased region" description="Polar residues" evidence="1">
    <location>
        <begin position="1"/>
        <end position="19"/>
    </location>
</feature>
<dbReference type="EMBL" id="AVOT02135432">
    <property type="protein sequence ID" value="MBW0589728.1"/>
    <property type="molecule type" value="Genomic_DNA"/>
</dbReference>
<feature type="compositionally biased region" description="Basic and acidic residues" evidence="1">
    <location>
        <begin position="130"/>
        <end position="140"/>
    </location>
</feature>
<feature type="compositionally biased region" description="Polar residues" evidence="1">
    <location>
        <begin position="39"/>
        <end position="79"/>
    </location>
</feature>
<organism evidence="2 3">
    <name type="scientific">Austropuccinia psidii MF-1</name>
    <dbReference type="NCBI Taxonomy" id="1389203"/>
    <lineage>
        <taxon>Eukaryota</taxon>
        <taxon>Fungi</taxon>
        <taxon>Dikarya</taxon>
        <taxon>Basidiomycota</taxon>
        <taxon>Pucciniomycotina</taxon>
        <taxon>Pucciniomycetes</taxon>
        <taxon>Pucciniales</taxon>
        <taxon>Sphaerophragmiaceae</taxon>
        <taxon>Austropuccinia</taxon>
    </lineage>
</organism>
<evidence type="ECO:0000256" key="1">
    <source>
        <dbReference type="SAM" id="MobiDB-lite"/>
    </source>
</evidence>
<evidence type="ECO:0000313" key="3">
    <source>
        <dbReference type="Proteomes" id="UP000765509"/>
    </source>
</evidence>
<feature type="compositionally biased region" description="Polar residues" evidence="1">
    <location>
        <begin position="141"/>
        <end position="150"/>
    </location>
</feature>
<proteinExistence type="predicted"/>
<dbReference type="Proteomes" id="UP000765509">
    <property type="component" value="Unassembled WGS sequence"/>
</dbReference>
<gene>
    <name evidence="2" type="ORF">O181_129443</name>
</gene>